<dbReference type="InterPro" id="IPR006702">
    <property type="entry name" value="CASP_dom"/>
</dbReference>
<proteinExistence type="inferred from homology"/>
<comment type="subunit">
    <text evidence="3 8">Homodimer and heterodimers.</text>
</comment>
<evidence type="ECO:0000256" key="8">
    <source>
        <dbReference type="RuleBase" id="RU361233"/>
    </source>
</evidence>
<evidence type="ECO:0000256" key="6">
    <source>
        <dbReference type="ARBA" id="ARBA00022989"/>
    </source>
</evidence>
<evidence type="ECO:0000259" key="9">
    <source>
        <dbReference type="Pfam" id="PF04535"/>
    </source>
</evidence>
<accession>A0ABC8RR84</accession>
<evidence type="ECO:0000256" key="4">
    <source>
        <dbReference type="ARBA" id="ARBA00022475"/>
    </source>
</evidence>
<evidence type="ECO:0000256" key="2">
    <source>
        <dbReference type="ARBA" id="ARBA00007651"/>
    </source>
</evidence>
<evidence type="ECO:0000256" key="3">
    <source>
        <dbReference type="ARBA" id="ARBA00011489"/>
    </source>
</evidence>
<dbReference type="PANTHER" id="PTHR36488:SF8">
    <property type="entry name" value="CASP-LIKE PROTEIN 1U1"/>
    <property type="match status" value="1"/>
</dbReference>
<organism evidence="10 11">
    <name type="scientific">Ilex paraguariensis</name>
    <name type="common">yerba mate</name>
    <dbReference type="NCBI Taxonomy" id="185542"/>
    <lineage>
        <taxon>Eukaryota</taxon>
        <taxon>Viridiplantae</taxon>
        <taxon>Streptophyta</taxon>
        <taxon>Embryophyta</taxon>
        <taxon>Tracheophyta</taxon>
        <taxon>Spermatophyta</taxon>
        <taxon>Magnoliopsida</taxon>
        <taxon>eudicotyledons</taxon>
        <taxon>Gunneridae</taxon>
        <taxon>Pentapetalae</taxon>
        <taxon>asterids</taxon>
        <taxon>campanulids</taxon>
        <taxon>Aquifoliales</taxon>
        <taxon>Aquifoliaceae</taxon>
        <taxon>Ilex</taxon>
    </lineage>
</organism>
<reference evidence="10 11" key="1">
    <citation type="submission" date="2024-02" db="EMBL/GenBank/DDBJ databases">
        <authorList>
            <person name="Vignale AGUSTIN F."/>
            <person name="Sosa J E."/>
            <person name="Modenutti C."/>
        </authorList>
    </citation>
    <scope>NUCLEOTIDE SEQUENCE [LARGE SCALE GENOMIC DNA]</scope>
</reference>
<dbReference type="InterPro" id="IPR006459">
    <property type="entry name" value="CASP/CASPL"/>
</dbReference>
<name>A0ABC8RR84_9AQUA</name>
<comment type="caution">
    <text evidence="10">The sequence shown here is derived from an EMBL/GenBank/DDBJ whole genome shotgun (WGS) entry which is preliminary data.</text>
</comment>
<dbReference type="InterPro" id="IPR044173">
    <property type="entry name" value="CASPL"/>
</dbReference>
<dbReference type="GO" id="GO:0005886">
    <property type="term" value="C:plasma membrane"/>
    <property type="evidence" value="ECO:0007669"/>
    <property type="project" value="UniProtKB-SubCell"/>
</dbReference>
<dbReference type="NCBIfam" id="TIGR01569">
    <property type="entry name" value="A_tha_TIGR01569"/>
    <property type="match status" value="1"/>
</dbReference>
<dbReference type="EMBL" id="CAUOFW020001502">
    <property type="protein sequence ID" value="CAK9145524.1"/>
    <property type="molecule type" value="Genomic_DNA"/>
</dbReference>
<evidence type="ECO:0000313" key="10">
    <source>
        <dbReference type="EMBL" id="CAK9145524.1"/>
    </source>
</evidence>
<feature type="transmembrane region" description="Helical" evidence="8">
    <location>
        <begin position="120"/>
        <end position="147"/>
    </location>
</feature>
<sequence>MEAQNKASIGGVEGRNGREKEVGVANRRAVRWSEKVLRVLALVLTLVAAVVVGVDKQTKVVPVTLGPSLPTVNVAATAKWHYMSAFVYFVVANAIASSYAGISLILTLANRSGKKGLSMLIIILDLVMIGLLFSGNGAATAVGVLGYEGNSHVQWNKVCNMFGKFCQQISAAIILSLLASVVFLLLVGMAAFNLHKKSK</sequence>
<gene>
    <name evidence="10" type="ORF">ILEXP_LOCUS13345</name>
</gene>
<keyword evidence="5 8" id="KW-0812">Transmembrane</keyword>
<dbReference type="AlphaFoldDB" id="A0ABC8RR84"/>
<evidence type="ECO:0000256" key="5">
    <source>
        <dbReference type="ARBA" id="ARBA00022692"/>
    </source>
</evidence>
<dbReference type="PANTHER" id="PTHR36488">
    <property type="entry name" value="CASP-LIKE PROTEIN 1U1"/>
    <property type="match status" value="1"/>
</dbReference>
<comment type="similarity">
    <text evidence="2 8">Belongs to the Casparian strip membrane proteins (CASP) family.</text>
</comment>
<evidence type="ECO:0000313" key="11">
    <source>
        <dbReference type="Proteomes" id="UP001642360"/>
    </source>
</evidence>
<evidence type="ECO:0000256" key="1">
    <source>
        <dbReference type="ARBA" id="ARBA00004651"/>
    </source>
</evidence>
<feature type="domain" description="Casparian strip membrane protein" evidence="9">
    <location>
        <begin position="28"/>
        <end position="182"/>
    </location>
</feature>
<dbReference type="Pfam" id="PF04535">
    <property type="entry name" value="CASP_dom"/>
    <property type="match status" value="1"/>
</dbReference>
<keyword evidence="7 8" id="KW-0472">Membrane</keyword>
<keyword evidence="11" id="KW-1185">Reference proteome</keyword>
<feature type="transmembrane region" description="Helical" evidence="8">
    <location>
        <begin position="167"/>
        <end position="192"/>
    </location>
</feature>
<feature type="transmembrane region" description="Helical" evidence="8">
    <location>
        <begin position="36"/>
        <end position="54"/>
    </location>
</feature>
<keyword evidence="4 8" id="KW-1003">Cell membrane</keyword>
<feature type="transmembrane region" description="Helical" evidence="8">
    <location>
        <begin position="86"/>
        <end position="108"/>
    </location>
</feature>
<protein>
    <recommendedName>
        <fullName evidence="8">CASP-like protein</fullName>
    </recommendedName>
</protein>
<evidence type="ECO:0000256" key="7">
    <source>
        <dbReference type="ARBA" id="ARBA00023136"/>
    </source>
</evidence>
<comment type="subcellular location">
    <subcellularLocation>
        <location evidence="1 8">Cell membrane</location>
        <topology evidence="1 8">Multi-pass membrane protein</topology>
    </subcellularLocation>
</comment>
<dbReference type="Proteomes" id="UP001642360">
    <property type="component" value="Unassembled WGS sequence"/>
</dbReference>
<keyword evidence="6 8" id="KW-1133">Transmembrane helix</keyword>